<dbReference type="Proteomes" id="UP000031830">
    <property type="component" value="Chromosome"/>
</dbReference>
<sequence length="233" mass="26107">MKKFLCTTIIIFATLSASFASDWPNGYIPKKQIINIDGIIGAPPSTDSLAFSSDKAISEAVFSQNKNTTNYKIAIHDASNDQDVHIADFSKAFGQEITKDKTPAIYTLLNRSTTDVSNIKQSAKEKYKRIRPFVFFDRKPCDPDEDPSSYSYPSGHSSRAWNYAMILAELKPQTAKQLFELADRKSQSRVVCGVHWKSDIQAARTVALANFAILNGNQDFLKDLEKARQEINQ</sequence>
<dbReference type="GO" id="GO:0030288">
    <property type="term" value="C:outer membrane-bounded periplasmic space"/>
    <property type="evidence" value="ECO:0007669"/>
    <property type="project" value="InterPro"/>
</dbReference>
<feature type="signal peptide" evidence="2">
    <location>
        <begin position="1"/>
        <end position="20"/>
    </location>
</feature>
<dbReference type="PIRSF" id="PIRSF000897">
    <property type="entry name" value="Acid_Ptase_ClsA"/>
    <property type="match status" value="1"/>
</dbReference>
<evidence type="ECO:0000313" key="4">
    <source>
        <dbReference type="EMBL" id="AJI52807.1"/>
    </source>
</evidence>
<dbReference type="OrthoDB" id="9805301at2"/>
<gene>
    <name evidence="4" type="ORF">LA55_1397</name>
</gene>
<dbReference type="CDD" id="cd03397">
    <property type="entry name" value="PAP2_acid_phosphatase"/>
    <property type="match status" value="1"/>
</dbReference>
<dbReference type="Gene3D" id="1.20.144.10">
    <property type="entry name" value="Phosphatidic acid phosphatase type 2/haloperoxidase"/>
    <property type="match status" value="1"/>
</dbReference>
<dbReference type="KEGG" id="fpz:LA55_1397"/>
<comment type="catalytic activity">
    <reaction evidence="1">
        <text>a phosphate monoester + H2O = an alcohol + phosphate</text>
        <dbReference type="Rhea" id="RHEA:15017"/>
        <dbReference type="ChEBI" id="CHEBI:15377"/>
        <dbReference type="ChEBI" id="CHEBI:30879"/>
        <dbReference type="ChEBI" id="CHEBI:43474"/>
        <dbReference type="ChEBI" id="CHEBI:67140"/>
        <dbReference type="EC" id="3.1.3.2"/>
    </reaction>
</comment>
<evidence type="ECO:0000259" key="3">
    <source>
        <dbReference type="SMART" id="SM00014"/>
    </source>
</evidence>
<dbReference type="STRING" id="28110.KU46_1863"/>
<comment type="similarity">
    <text evidence="1">Belongs to the class A bacterial acid phosphatase family.</text>
</comment>
<dbReference type="Pfam" id="PF01569">
    <property type="entry name" value="PAP2"/>
    <property type="match status" value="1"/>
</dbReference>
<feature type="chain" id="PRO_5002108048" description="Acid phosphatase" evidence="2">
    <location>
        <begin position="21"/>
        <end position="233"/>
    </location>
</feature>
<keyword evidence="1" id="KW-0378">Hydrolase</keyword>
<dbReference type="SMART" id="SM00014">
    <property type="entry name" value="acidPPc"/>
    <property type="match status" value="1"/>
</dbReference>
<reference evidence="4 5" key="1">
    <citation type="journal article" date="2015" name="Genome Announc.">
        <title>Genome sequencing of 18 francisella strains to aid in assay development and testing.</title>
        <authorList>
            <person name="Johnson S.L."/>
            <person name="Daligault H.E."/>
            <person name="Davenport K.W."/>
            <person name="Coyne S.R."/>
            <person name="Frey K.G."/>
            <person name="Koroleva G.I."/>
            <person name="Broomall S.M."/>
            <person name="Bishop-Lilly K.A."/>
            <person name="Bruce D.C."/>
            <person name="Chertkov O."/>
            <person name="Freitas T."/>
            <person name="Jaissle J."/>
            <person name="Ladner J.T."/>
            <person name="Rosenzweig C.N."/>
            <person name="Gibbons H.S."/>
            <person name="Palacios G.F."/>
            <person name="Redden C.L."/>
            <person name="Xu Y."/>
            <person name="Minogue T.D."/>
            <person name="Chain P.S."/>
        </authorList>
    </citation>
    <scope>NUCLEOTIDE SEQUENCE [LARGE SCALE GENOMIC DNA]</scope>
    <source>
        <strain evidence="4 5">GA01-2794</strain>
    </source>
</reference>
<dbReference type="EC" id="3.1.3.2" evidence="1"/>
<dbReference type="InterPro" id="IPR000326">
    <property type="entry name" value="PAP2/HPO"/>
</dbReference>
<dbReference type="GO" id="GO:0003993">
    <property type="term" value="F:acid phosphatase activity"/>
    <property type="evidence" value="ECO:0007669"/>
    <property type="project" value="UniProtKB-EC"/>
</dbReference>
<dbReference type="RefSeq" id="WP_044526502.1">
    <property type="nucleotide sequence ID" value="NZ_CP009440.1"/>
</dbReference>
<name>A0A0B6D3B8_9GAMM</name>
<dbReference type="InterPro" id="IPR036938">
    <property type="entry name" value="PAP2/HPO_sf"/>
</dbReference>
<protein>
    <recommendedName>
        <fullName evidence="1">Acid phosphatase</fullName>
        <ecNumber evidence="1">3.1.3.2</ecNumber>
    </recommendedName>
</protein>
<organism evidence="4 5">
    <name type="scientific">Francisella philomiragia</name>
    <dbReference type="NCBI Taxonomy" id="28110"/>
    <lineage>
        <taxon>Bacteria</taxon>
        <taxon>Pseudomonadati</taxon>
        <taxon>Pseudomonadota</taxon>
        <taxon>Gammaproteobacteria</taxon>
        <taxon>Thiotrichales</taxon>
        <taxon>Francisellaceae</taxon>
        <taxon>Francisella</taxon>
    </lineage>
</organism>
<dbReference type="InterPro" id="IPR001011">
    <property type="entry name" value="Acid_Pase_classA_bac"/>
</dbReference>
<keyword evidence="2" id="KW-0732">Signal</keyword>
<dbReference type="EMBL" id="CP009440">
    <property type="protein sequence ID" value="AJI52807.1"/>
    <property type="molecule type" value="Genomic_DNA"/>
</dbReference>
<dbReference type="SUPFAM" id="SSF48317">
    <property type="entry name" value="Acid phosphatase/Vanadium-dependent haloperoxidase"/>
    <property type="match status" value="1"/>
</dbReference>
<evidence type="ECO:0000256" key="2">
    <source>
        <dbReference type="SAM" id="SignalP"/>
    </source>
</evidence>
<dbReference type="PRINTS" id="PR00483">
    <property type="entry name" value="BACPHPHTASE"/>
</dbReference>
<feature type="domain" description="Phosphatidic acid phosphatase type 2/haloperoxidase" evidence="3">
    <location>
        <begin position="104"/>
        <end position="215"/>
    </location>
</feature>
<evidence type="ECO:0000256" key="1">
    <source>
        <dbReference type="PIRNR" id="PIRNR000897"/>
    </source>
</evidence>
<proteinExistence type="inferred from homology"/>
<dbReference type="AlphaFoldDB" id="A0A0B6D3B8"/>
<accession>A0A0B6D3B8</accession>
<evidence type="ECO:0000313" key="5">
    <source>
        <dbReference type="Proteomes" id="UP000031830"/>
    </source>
</evidence>